<feature type="chain" id="PRO_5022879711" evidence="6">
    <location>
        <begin position="34"/>
        <end position="349"/>
    </location>
</feature>
<feature type="compositionally biased region" description="Low complexity" evidence="5">
    <location>
        <begin position="45"/>
        <end position="58"/>
    </location>
</feature>
<comment type="similarity">
    <text evidence="2">Belongs to the bacterial solute-binding protein 8 family.</text>
</comment>
<dbReference type="Proteomes" id="UP000311713">
    <property type="component" value="Unassembled WGS sequence"/>
</dbReference>
<dbReference type="PROSITE" id="PS50983">
    <property type="entry name" value="FE_B12_PBP"/>
    <property type="match status" value="1"/>
</dbReference>
<feature type="signal peptide" evidence="6">
    <location>
        <begin position="1"/>
        <end position="33"/>
    </location>
</feature>
<evidence type="ECO:0000259" key="7">
    <source>
        <dbReference type="PROSITE" id="PS50983"/>
    </source>
</evidence>
<keyword evidence="3" id="KW-0813">Transport</keyword>
<proteinExistence type="inferred from homology"/>
<evidence type="ECO:0000256" key="2">
    <source>
        <dbReference type="ARBA" id="ARBA00008814"/>
    </source>
</evidence>
<dbReference type="OrthoDB" id="1846031at2"/>
<evidence type="ECO:0000256" key="5">
    <source>
        <dbReference type="SAM" id="MobiDB-lite"/>
    </source>
</evidence>
<evidence type="ECO:0000313" key="8">
    <source>
        <dbReference type="EMBL" id="TNM34353.1"/>
    </source>
</evidence>
<dbReference type="Gene3D" id="3.40.50.1980">
    <property type="entry name" value="Nitrogenase molybdenum iron protein domain"/>
    <property type="match status" value="2"/>
</dbReference>
<evidence type="ECO:0000256" key="6">
    <source>
        <dbReference type="SAM" id="SignalP"/>
    </source>
</evidence>
<dbReference type="EMBL" id="VDGT01000001">
    <property type="protein sequence ID" value="TNM34353.1"/>
    <property type="molecule type" value="Genomic_DNA"/>
</dbReference>
<dbReference type="CDD" id="cd01146">
    <property type="entry name" value="FhuD"/>
    <property type="match status" value="1"/>
</dbReference>
<dbReference type="SUPFAM" id="SSF53807">
    <property type="entry name" value="Helical backbone' metal receptor"/>
    <property type="match status" value="1"/>
</dbReference>
<dbReference type="PANTHER" id="PTHR30532">
    <property type="entry name" value="IRON III DICITRATE-BINDING PERIPLASMIC PROTEIN"/>
    <property type="match status" value="1"/>
</dbReference>
<comment type="caution">
    <text evidence="8">The sequence shown here is derived from an EMBL/GenBank/DDBJ whole genome shotgun (WGS) entry which is preliminary data.</text>
</comment>
<evidence type="ECO:0000256" key="1">
    <source>
        <dbReference type="ARBA" id="ARBA00004196"/>
    </source>
</evidence>
<gene>
    <name evidence="8" type="ORF">FH715_01330</name>
</gene>
<reference evidence="8 9" key="1">
    <citation type="submission" date="2019-06" db="EMBL/GenBank/DDBJ databases">
        <title>Draft genome of Streptomyces sedi sp. JCM16909.</title>
        <authorList>
            <person name="Klykleung N."/>
            <person name="Tanasupawat S."/>
            <person name="Kudo T."/>
            <person name="Yuki M."/>
            <person name="Ohkuma M."/>
        </authorList>
    </citation>
    <scope>NUCLEOTIDE SEQUENCE [LARGE SCALE GENOMIC DNA]</scope>
    <source>
        <strain evidence="8 9">JCM 16909</strain>
    </source>
</reference>
<dbReference type="GO" id="GO:0030288">
    <property type="term" value="C:outer membrane-bounded periplasmic space"/>
    <property type="evidence" value="ECO:0007669"/>
    <property type="project" value="TreeGrafter"/>
</dbReference>
<dbReference type="PROSITE" id="PS51257">
    <property type="entry name" value="PROKAR_LIPOPROTEIN"/>
    <property type="match status" value="1"/>
</dbReference>
<dbReference type="InterPro" id="IPR051313">
    <property type="entry name" value="Bact_iron-sidero_bind"/>
</dbReference>
<organism evidence="8 9">
    <name type="scientific">Streptomyces sedi</name>
    <dbReference type="NCBI Taxonomy" id="555059"/>
    <lineage>
        <taxon>Bacteria</taxon>
        <taxon>Bacillati</taxon>
        <taxon>Actinomycetota</taxon>
        <taxon>Actinomycetes</taxon>
        <taxon>Kitasatosporales</taxon>
        <taxon>Streptomycetaceae</taxon>
        <taxon>Streptomyces</taxon>
    </lineage>
</organism>
<feature type="domain" description="Fe/B12 periplasmic-binding" evidence="7">
    <location>
        <begin position="79"/>
        <end position="346"/>
    </location>
</feature>
<evidence type="ECO:0000256" key="3">
    <source>
        <dbReference type="ARBA" id="ARBA00022448"/>
    </source>
</evidence>
<dbReference type="PANTHER" id="PTHR30532:SF24">
    <property type="entry name" value="FERRIC ENTEROBACTIN-BINDING PERIPLASMIC PROTEIN FEPB"/>
    <property type="match status" value="1"/>
</dbReference>
<feature type="region of interest" description="Disordered" evidence="5">
    <location>
        <begin position="35"/>
        <end position="64"/>
    </location>
</feature>
<evidence type="ECO:0000313" key="9">
    <source>
        <dbReference type="Proteomes" id="UP000311713"/>
    </source>
</evidence>
<sequence>MYARVSRHGRRSRLTRTGVGLSALLLALSTACAWSGEDEGDDQSSPESGESGESGDSGAFPVDVPTKFGEVTVAEEPQRVLALGWGDAETALALGVQPVGASDWLAFGGDGVGPWAEGLYDESPEIIGTLEPEYDRISELNPDLILDTKSSGDEERYEQLSRIAPTVGVPDADAGEYKISWQEQTRLVATALGREERGEELIADLEGQFSEQAEAHPEFAGKEITVGSLYSGGWGAYVRGGGRVEFVEALGFENNAEIQEQATDAFSVSISHERLELLDADVMLMTVIGVDASMIEDDPLYRSLPAVEDGRATVMEREVGEPFAANTPLSIPHALEQLVPVLEELTADG</sequence>
<comment type="subcellular location">
    <subcellularLocation>
        <location evidence="1">Cell envelope</location>
    </subcellularLocation>
</comment>
<evidence type="ECO:0000256" key="4">
    <source>
        <dbReference type="ARBA" id="ARBA00022729"/>
    </source>
</evidence>
<dbReference type="Pfam" id="PF01497">
    <property type="entry name" value="Peripla_BP_2"/>
    <property type="match status" value="1"/>
</dbReference>
<accession>A0A5C4VEN1</accession>
<name>A0A5C4VEN1_9ACTN</name>
<dbReference type="InterPro" id="IPR002491">
    <property type="entry name" value="ABC_transptr_periplasmic_BD"/>
</dbReference>
<protein>
    <submittedName>
        <fullName evidence="8">Iron-siderophore ABC transporter substrate-binding protein</fullName>
    </submittedName>
</protein>
<keyword evidence="9" id="KW-1185">Reference proteome</keyword>
<dbReference type="RefSeq" id="WP_139640110.1">
    <property type="nucleotide sequence ID" value="NZ_BAAAZS010000047.1"/>
</dbReference>
<dbReference type="GO" id="GO:1901678">
    <property type="term" value="P:iron coordination entity transport"/>
    <property type="evidence" value="ECO:0007669"/>
    <property type="project" value="UniProtKB-ARBA"/>
</dbReference>
<keyword evidence="4 6" id="KW-0732">Signal</keyword>
<dbReference type="AlphaFoldDB" id="A0A5C4VEN1"/>